<feature type="compositionally biased region" description="Basic and acidic residues" evidence="1">
    <location>
        <begin position="659"/>
        <end position="707"/>
    </location>
</feature>
<protein>
    <recommendedName>
        <fullName evidence="6">Tox-PL domain-containing protein</fullName>
    </recommendedName>
</protein>
<keyword evidence="5" id="KW-1185">Reference proteome</keyword>
<gene>
    <name evidence="4" type="ORF">GCM10010448_66410</name>
</gene>
<feature type="compositionally biased region" description="Basic and acidic residues" evidence="1">
    <location>
        <begin position="1324"/>
        <end position="1359"/>
    </location>
</feature>
<feature type="compositionally biased region" description="Polar residues" evidence="1">
    <location>
        <begin position="844"/>
        <end position="855"/>
    </location>
</feature>
<comment type="caution">
    <text evidence="4">The sequence shown here is derived from an EMBL/GenBank/DDBJ whole genome shotgun (WGS) entry which is preliminary data.</text>
</comment>
<feature type="region of interest" description="Disordered" evidence="1">
    <location>
        <begin position="1470"/>
        <end position="1504"/>
    </location>
</feature>
<dbReference type="Proteomes" id="UP001501532">
    <property type="component" value="Unassembled WGS sequence"/>
</dbReference>
<evidence type="ECO:0000313" key="5">
    <source>
        <dbReference type="Proteomes" id="UP001501532"/>
    </source>
</evidence>
<feature type="compositionally biased region" description="Low complexity" evidence="1">
    <location>
        <begin position="425"/>
        <end position="447"/>
    </location>
</feature>
<feature type="region of interest" description="Disordered" evidence="1">
    <location>
        <begin position="245"/>
        <end position="979"/>
    </location>
</feature>
<feature type="domain" description="Outer membrane channel protein CpnT-like N-terminal" evidence="3">
    <location>
        <begin position="9"/>
        <end position="151"/>
    </location>
</feature>
<dbReference type="Pfam" id="PF15644">
    <property type="entry name" value="Gln_amidase"/>
    <property type="match status" value="1"/>
</dbReference>
<feature type="compositionally biased region" description="Low complexity" evidence="1">
    <location>
        <begin position="824"/>
        <end position="843"/>
    </location>
</feature>
<feature type="compositionally biased region" description="Polar residues" evidence="1">
    <location>
        <begin position="398"/>
        <end position="407"/>
    </location>
</feature>
<feature type="compositionally biased region" description="Low complexity" evidence="1">
    <location>
        <begin position="1285"/>
        <end position="1309"/>
    </location>
</feature>
<feature type="compositionally biased region" description="Basic and acidic residues" evidence="1">
    <location>
        <begin position="1169"/>
        <end position="1182"/>
    </location>
</feature>
<reference evidence="5" key="1">
    <citation type="journal article" date="2019" name="Int. J. Syst. Evol. Microbiol.">
        <title>The Global Catalogue of Microorganisms (GCM) 10K type strain sequencing project: providing services to taxonomists for standard genome sequencing and annotation.</title>
        <authorList>
            <consortium name="The Broad Institute Genomics Platform"/>
            <consortium name="The Broad Institute Genome Sequencing Center for Infectious Disease"/>
            <person name="Wu L."/>
            <person name="Ma J."/>
        </authorList>
    </citation>
    <scope>NUCLEOTIDE SEQUENCE [LARGE SCALE GENOMIC DNA]</scope>
    <source>
        <strain evidence="5">JCM 9091</strain>
    </source>
</reference>
<sequence>MSMMLPDELEWVLEMLGYRWPTADEDKLRDSAALWRKFGDDVTELHASANASARTVVAHNAGESIDKFTKAYAKFDGGNGSDGYLANAAQAAYTIANVMEACAYLVVFAKWAVIAQLIALAFEIAAAQAAAPFTFGLSEVGALGATQATRLIVRRLLDELKEALMEAIVEAMKEPAISAIEAIITDLIRQTMNVGFGAQQGYDLGQTVKAGKDAGWDAIKQTPQTLAEGVRDSLGQKAGHRFHHAIDSRIDGYHGSGTEDGEGGDGGDEGSDSSSRSSSESDSDSGSSSDSSSHSSSHSSSDSSSDSSSSTSSDDAGSSGSDSSTSRHSDTSTDSDSGSGTDSGTGRNIGSGISADTGGAGVHTPDVGIGPDSHPGSDSGSGSGSDSGPGQNPSSSDLPTSRHTTSLADFDDPSPGGASHNGSNTDTTSGAPSTSGPTGTGHSSVSGISSPTPHAAPTHASSGGTASPTGGGRGGGIGTSIDSLAASAPTQSHAAPTPTTTDHSPSGTGGRTDGNSAMPTSPTPPSTTSGGPAPRAGASTPGSTSSTPGPTSPTSSPGPTRNPSSTTPNTPSPTGTGPASTPSPTSPATPRTPQAATPDGRTSGAGDGRTSGTGDRRAPGTSDGRIPTQRTPGTAQDGRTAPRGTPGTTPGDRTPPRTTPDDRTAPRNTPDDRTAPRDRATPRTDDRTTPRADDRTTPRNVTDDRTAPRNTPSTTPGDRTAPRNTPDATDTRTTPTRGQNPNANSDPSSNSNSNANSSTSRTPNPSSNPTQNRTTNQSPSQSTPSPTSSSTGPERTSNPGNQTSNASGTPGTQNPPGPRPNPNRSPNQPAGTAPGTPPHANAPQQPASQHNTSQAPDAGTDKAHDPQHHQVTPVPIHTVVPGATPPPHATSATPQPPGAPHADPGTSTQQHPHQDSLDDIRNDLDHYPGGLTEPHPDDQHALVNAVPHNPDGTPQRFPDPFGQWSQLQNDGGNQVPGRSNNCADCSRSFLETWYGNPQVSAPRTLDFNEHGNPDLWSPENNANANQIRWAGAEHTYAGTGSDPDTPARIAWDLHQAGHGAAAIVQVDWPGGGGHAFNAVNYHGNIVWIDTQSGEVSHQPLHIPNADRVWHIPLDANRNPIHPTPTDTTTSHNESDNPQEGTGTHHQESDNSPESSEDHKAPEPDSSNETPKKAPDENTHTPDAETAPHNPPLTEPNGHDGESSSHTEPQPTHADIPKTDGPSARHPSDPAQETDSESTHTTGESRNGNQTDRVTPQTGQPPAPDSHTTGTSTHQAPSGDTSRPSTGGTHPAGHHTTTTHAPAAPAGTHHQGPEEPGAGSPDSAHSSHTETHEPVTESHHPLDDPSRTDHPRLPERETADSTHYGMAPMEHQAALRETNNVRQVDLDPVHQQLNDWLTPVPDETGNGTRIPLVDALQSCSPPRSDDPDHKPTILRHDDLARILPGFADMHPGERGAVIASLGRLSHNFHASHAVGASPEPRDDYDSRGERAHASANWKASHRDDEELREAIKEEFSGITKALEASGEHRPDFTGRNYAAVEVYDPVSRQISYMVDSSYPNPNGKHSEKNLLDYLNEVNQGRDEGDRYTPLSMYSDREPCGFGQGYANCADLLSKEMHGVDVFYGTGYRKNAEITEPELTPDGGYKKQFDKDLAENLAALGKIWVRAMGEGGLQNTTTE</sequence>
<dbReference type="InterPro" id="IPR057746">
    <property type="entry name" value="CpnT-like_N"/>
</dbReference>
<feature type="compositionally biased region" description="Low complexity" evidence="1">
    <location>
        <begin position="368"/>
        <end position="378"/>
    </location>
</feature>
<evidence type="ECO:0000259" key="3">
    <source>
        <dbReference type="Pfam" id="PF25547"/>
    </source>
</evidence>
<feature type="compositionally biased region" description="Low complexity" evidence="1">
    <location>
        <begin position="725"/>
        <end position="797"/>
    </location>
</feature>
<feature type="compositionally biased region" description="Polar residues" evidence="1">
    <location>
        <begin position="488"/>
        <end position="506"/>
    </location>
</feature>
<name>A0ABP6M5J1_9ACTN</name>
<feature type="compositionally biased region" description="Polar residues" evidence="1">
    <location>
        <begin position="1124"/>
        <end position="1141"/>
    </location>
</feature>
<feature type="compositionally biased region" description="Polar residues" evidence="1">
    <location>
        <begin position="708"/>
        <end position="717"/>
    </location>
</feature>
<evidence type="ECO:0000256" key="1">
    <source>
        <dbReference type="SAM" id="MobiDB-lite"/>
    </source>
</evidence>
<evidence type="ECO:0000313" key="4">
    <source>
        <dbReference type="EMBL" id="GAA3074702.1"/>
    </source>
</evidence>
<feature type="compositionally biased region" description="Gly residues" evidence="1">
    <location>
        <begin position="469"/>
        <end position="478"/>
    </location>
</feature>
<evidence type="ECO:0008006" key="6">
    <source>
        <dbReference type="Google" id="ProtNLM"/>
    </source>
</evidence>
<feature type="compositionally biased region" description="Polar residues" evidence="1">
    <location>
        <begin position="1238"/>
        <end position="1257"/>
    </location>
</feature>
<feature type="compositionally biased region" description="Low complexity" evidence="1">
    <location>
        <begin position="272"/>
        <end position="324"/>
    </location>
</feature>
<organism evidence="4 5">
    <name type="scientific">Streptomyces glomeratus</name>
    <dbReference type="NCBI Taxonomy" id="284452"/>
    <lineage>
        <taxon>Bacteria</taxon>
        <taxon>Bacillati</taxon>
        <taxon>Actinomycetota</taxon>
        <taxon>Actinomycetes</taxon>
        <taxon>Kitasatosporales</taxon>
        <taxon>Streptomycetaceae</taxon>
        <taxon>Streptomyces</taxon>
    </lineage>
</organism>
<feature type="compositionally biased region" description="Pro residues" evidence="1">
    <location>
        <begin position="883"/>
        <end position="899"/>
    </location>
</feature>
<feature type="compositionally biased region" description="Basic and acidic residues" evidence="1">
    <location>
        <begin position="1478"/>
        <end position="1491"/>
    </location>
</feature>
<feature type="compositionally biased region" description="Low complexity" evidence="1">
    <location>
        <begin position="388"/>
        <end position="397"/>
    </location>
</feature>
<proteinExistence type="predicted"/>
<feature type="region of interest" description="Disordered" evidence="1">
    <location>
        <begin position="1114"/>
        <end position="1363"/>
    </location>
</feature>
<feature type="compositionally biased region" description="Polar residues" evidence="1">
    <location>
        <begin position="1264"/>
        <end position="1284"/>
    </location>
</feature>
<feature type="compositionally biased region" description="Polar residues" evidence="1">
    <location>
        <begin position="963"/>
        <end position="979"/>
    </location>
</feature>
<evidence type="ECO:0000259" key="2">
    <source>
        <dbReference type="Pfam" id="PF15644"/>
    </source>
</evidence>
<dbReference type="InterPro" id="IPR028908">
    <property type="entry name" value="Tox-PL_dom"/>
</dbReference>
<dbReference type="Pfam" id="PF25547">
    <property type="entry name" value="WXG100_2"/>
    <property type="match status" value="1"/>
</dbReference>
<feature type="compositionally biased region" description="Low complexity" evidence="1">
    <location>
        <begin position="516"/>
        <end position="602"/>
    </location>
</feature>
<feature type="compositionally biased region" description="Low complexity" evidence="1">
    <location>
        <begin position="637"/>
        <end position="652"/>
    </location>
</feature>
<feature type="compositionally biased region" description="Acidic residues" evidence="1">
    <location>
        <begin position="259"/>
        <end position="271"/>
    </location>
</feature>
<dbReference type="EMBL" id="BAAAUF010000084">
    <property type="protein sequence ID" value="GAA3074702.1"/>
    <property type="molecule type" value="Genomic_DNA"/>
</dbReference>
<accession>A0ABP6M5J1</accession>
<feature type="compositionally biased region" description="Pro residues" evidence="1">
    <location>
        <begin position="813"/>
        <end position="823"/>
    </location>
</feature>
<feature type="compositionally biased region" description="Basic and acidic residues" evidence="1">
    <location>
        <begin position="859"/>
        <end position="868"/>
    </location>
</feature>
<feature type="domain" description="Tox-PL" evidence="2">
    <location>
        <begin position="980"/>
        <end position="1093"/>
    </location>
</feature>
<feature type="compositionally biased region" description="Basic and acidic residues" evidence="1">
    <location>
        <begin position="912"/>
        <end position="926"/>
    </location>
</feature>